<accession>A0A1F5ZS11</accession>
<dbReference type="Pfam" id="PF11258">
    <property type="entry name" value="DUF3048"/>
    <property type="match status" value="1"/>
</dbReference>
<dbReference type="EMBL" id="MFJE01000005">
    <property type="protein sequence ID" value="OGG15125.1"/>
    <property type="molecule type" value="Genomic_DNA"/>
</dbReference>
<proteinExistence type="predicted"/>
<keyword evidence="1" id="KW-0472">Membrane</keyword>
<evidence type="ECO:0000256" key="1">
    <source>
        <dbReference type="SAM" id="Phobius"/>
    </source>
</evidence>
<feature type="domain" description="DUF3048" evidence="2">
    <location>
        <begin position="86"/>
        <end position="182"/>
    </location>
</feature>
<evidence type="ECO:0000259" key="2">
    <source>
        <dbReference type="Pfam" id="PF11258"/>
    </source>
</evidence>
<evidence type="ECO:0000313" key="4">
    <source>
        <dbReference type="EMBL" id="OGG15125.1"/>
    </source>
</evidence>
<dbReference type="InterPro" id="IPR035328">
    <property type="entry name" value="DUF3048_C"/>
</dbReference>
<reference evidence="4 5" key="1">
    <citation type="journal article" date="2016" name="Nat. Commun.">
        <title>Thousands of microbial genomes shed light on interconnected biogeochemical processes in an aquifer system.</title>
        <authorList>
            <person name="Anantharaman K."/>
            <person name="Brown C.T."/>
            <person name="Hug L.A."/>
            <person name="Sharon I."/>
            <person name="Castelle C.J."/>
            <person name="Probst A.J."/>
            <person name="Thomas B.C."/>
            <person name="Singh A."/>
            <person name="Wilkins M.J."/>
            <person name="Karaoz U."/>
            <person name="Brodie E.L."/>
            <person name="Williams K.H."/>
            <person name="Hubbard S.S."/>
            <person name="Banfield J.F."/>
        </authorList>
    </citation>
    <scope>NUCLEOTIDE SEQUENCE [LARGE SCALE GENOMIC DNA]</scope>
</reference>
<dbReference type="AlphaFoldDB" id="A0A1F5ZS11"/>
<evidence type="ECO:0000313" key="5">
    <source>
        <dbReference type="Proteomes" id="UP000177383"/>
    </source>
</evidence>
<organism evidence="4 5">
    <name type="scientific">Candidatus Gottesmanbacteria bacterium RIFCSPHIGHO2_01_FULL_39_10</name>
    <dbReference type="NCBI Taxonomy" id="1798375"/>
    <lineage>
        <taxon>Bacteria</taxon>
        <taxon>Candidatus Gottesmaniibacteriota</taxon>
    </lineage>
</organism>
<evidence type="ECO:0000259" key="3">
    <source>
        <dbReference type="Pfam" id="PF17479"/>
    </source>
</evidence>
<sequence length="399" mass="45236">MKNIIPILKSNILLVILYIGLFFVSTGASYAIFSSSAAGGDGTLLSPNSKISPSKRAHFKVDPKIPRDQVCPLDGMKYTKKEKDVWEKRRPLAVMVENSEDARPQSSLSRADIIYEALAEGWITRFMAVFYCNTPFENMPIAPVRSARTYFIDWVSEYDGLYTHVGGANTLGDNADKTDPRADALGQIDRYGIKDMDEFGISFPDCYRNPDRLDHPVATEHQMVCFSENLYKIAEKRNWTNVDEEGEPWDKNFTPWKFKEDASKGDLGDVKTINITFSPGYEKYSVKWQFDKESDSYKRFTGGVPHLDREDNEQLLVKNVVVQLTKLLGPVDDNGHFLYTTIGSGKAVIFQDGKAIVGTWNKPSRTARTKFFSQDGSEIEFNRGPIWVEVLQDSNYLTY</sequence>
<protein>
    <recommendedName>
        <fullName evidence="6">DUF3048 domain-containing protein</fullName>
    </recommendedName>
</protein>
<dbReference type="Proteomes" id="UP000177383">
    <property type="component" value="Unassembled WGS sequence"/>
</dbReference>
<keyword evidence="1" id="KW-1133">Transmembrane helix</keyword>
<feature type="domain" description="DUF3048" evidence="3">
    <location>
        <begin position="282"/>
        <end position="388"/>
    </location>
</feature>
<comment type="caution">
    <text evidence="4">The sequence shown here is derived from an EMBL/GenBank/DDBJ whole genome shotgun (WGS) entry which is preliminary data.</text>
</comment>
<dbReference type="Pfam" id="PF17479">
    <property type="entry name" value="DUF3048_C"/>
    <property type="match status" value="1"/>
</dbReference>
<feature type="transmembrane region" description="Helical" evidence="1">
    <location>
        <begin position="12"/>
        <end position="33"/>
    </location>
</feature>
<dbReference type="InterPro" id="IPR021416">
    <property type="entry name" value="DUF3048_N"/>
</dbReference>
<keyword evidence="1" id="KW-0812">Transmembrane</keyword>
<dbReference type="InterPro" id="IPR023158">
    <property type="entry name" value="YerB-like_sf"/>
</dbReference>
<evidence type="ECO:0008006" key="6">
    <source>
        <dbReference type="Google" id="ProtNLM"/>
    </source>
</evidence>
<name>A0A1F5ZS11_9BACT</name>
<dbReference type="STRING" id="1798375.A2773_04515"/>
<dbReference type="Gene3D" id="3.50.90.10">
    <property type="entry name" value="YerB-like"/>
    <property type="match status" value="1"/>
</dbReference>
<dbReference type="SUPFAM" id="SSF159774">
    <property type="entry name" value="YerB-like"/>
    <property type="match status" value="1"/>
</dbReference>
<gene>
    <name evidence="4" type="ORF">A2773_04515</name>
</gene>